<protein>
    <recommendedName>
        <fullName evidence="2">site-specific DNA-methyltransferase (adenine-specific)</fullName>
        <ecNumber evidence="2">2.1.1.72</ecNumber>
    </recommendedName>
</protein>
<dbReference type="Pfam" id="PF22837">
    <property type="entry name" value="M_Eco57I_C"/>
    <property type="match status" value="1"/>
</dbReference>
<reference evidence="9 10" key="1">
    <citation type="submission" date="2019-08" db="EMBL/GenBank/DDBJ databases">
        <title>Genome of Phaeodactylibacter luteus.</title>
        <authorList>
            <person name="Bowman J.P."/>
        </authorList>
    </citation>
    <scope>NUCLEOTIDE SEQUENCE [LARGE SCALE GENOMIC DNA]</scope>
    <source>
        <strain evidence="9 10">KCTC 42180</strain>
    </source>
</reference>
<keyword evidence="10" id="KW-1185">Reference proteome</keyword>
<dbReference type="PROSITE" id="PS00092">
    <property type="entry name" value="N6_MTASE"/>
    <property type="match status" value="1"/>
</dbReference>
<evidence type="ECO:0000259" key="8">
    <source>
        <dbReference type="Pfam" id="PF22837"/>
    </source>
</evidence>
<dbReference type="GO" id="GO:0003676">
    <property type="term" value="F:nucleic acid binding"/>
    <property type="evidence" value="ECO:0007669"/>
    <property type="project" value="InterPro"/>
</dbReference>
<proteinExistence type="inferred from homology"/>
<evidence type="ECO:0000256" key="1">
    <source>
        <dbReference type="ARBA" id="ARBA00006594"/>
    </source>
</evidence>
<dbReference type="GO" id="GO:0032259">
    <property type="term" value="P:methylation"/>
    <property type="evidence" value="ECO:0007669"/>
    <property type="project" value="UniProtKB-KW"/>
</dbReference>
<keyword evidence="4 9" id="KW-0808">Transferase</keyword>
<dbReference type="InterPro" id="IPR029063">
    <property type="entry name" value="SAM-dependent_MTases_sf"/>
</dbReference>
<gene>
    <name evidence="9" type="ORF">FRY97_21135</name>
</gene>
<dbReference type="PRINTS" id="PR00507">
    <property type="entry name" value="N12N6MTFRASE"/>
</dbReference>
<feature type="domain" description="Type II methyltransferase M.TaqI-like" evidence="7">
    <location>
        <begin position="102"/>
        <end position="208"/>
    </location>
</feature>
<dbReference type="GO" id="GO:0006304">
    <property type="term" value="P:DNA modification"/>
    <property type="evidence" value="ECO:0007669"/>
    <property type="project" value="InterPro"/>
</dbReference>
<dbReference type="RefSeq" id="WP_147169618.1">
    <property type="nucleotide sequence ID" value="NZ_VOOR01000092.1"/>
</dbReference>
<dbReference type="InterPro" id="IPR054520">
    <property type="entry name" value="M_Eco57I_C"/>
</dbReference>
<comment type="caution">
    <text evidence="9">The sequence shown here is derived from an EMBL/GenBank/DDBJ whole genome shotgun (WGS) entry which is preliminary data.</text>
</comment>
<evidence type="ECO:0000313" key="9">
    <source>
        <dbReference type="EMBL" id="TXB59451.1"/>
    </source>
</evidence>
<dbReference type="Proteomes" id="UP000321580">
    <property type="component" value="Unassembled WGS sequence"/>
</dbReference>
<evidence type="ECO:0000256" key="4">
    <source>
        <dbReference type="ARBA" id="ARBA00022679"/>
    </source>
</evidence>
<dbReference type="PANTHER" id="PTHR33841">
    <property type="entry name" value="DNA METHYLTRANSFERASE YEEA-RELATED"/>
    <property type="match status" value="1"/>
</dbReference>
<name>A0A5C6RHB4_9BACT</name>
<comment type="catalytic activity">
    <reaction evidence="6">
        <text>a 2'-deoxyadenosine in DNA + S-adenosyl-L-methionine = an N(6)-methyl-2'-deoxyadenosine in DNA + S-adenosyl-L-homocysteine + H(+)</text>
        <dbReference type="Rhea" id="RHEA:15197"/>
        <dbReference type="Rhea" id="RHEA-COMP:12418"/>
        <dbReference type="Rhea" id="RHEA-COMP:12419"/>
        <dbReference type="ChEBI" id="CHEBI:15378"/>
        <dbReference type="ChEBI" id="CHEBI:57856"/>
        <dbReference type="ChEBI" id="CHEBI:59789"/>
        <dbReference type="ChEBI" id="CHEBI:90615"/>
        <dbReference type="ChEBI" id="CHEBI:90616"/>
        <dbReference type="EC" id="2.1.1.72"/>
    </reaction>
</comment>
<dbReference type="InterPro" id="IPR011639">
    <property type="entry name" value="MethylTrfase_TaqI-like_dom"/>
</dbReference>
<feature type="domain" description="Type II methyltransferase M.Eco57I C-terminal" evidence="8">
    <location>
        <begin position="265"/>
        <end position="519"/>
    </location>
</feature>
<dbReference type="EMBL" id="VOOR01000092">
    <property type="protein sequence ID" value="TXB59451.1"/>
    <property type="molecule type" value="Genomic_DNA"/>
</dbReference>
<sequence length="562" mass="64788">MAGKEQNIDFDKLRGGYYTPSPIAEFICSWAIQNEEDIVLEPSCGDGNFIQAAIERFNELGVNGDELYGRLRGVELIPEEAIKAANRAANFGLNNDTIVNDDFFSFISNQENPVFNSIIGNPPFIRYQNFPKKHRDIAIKMMEDIGLKPNKLTNIWVPFLVICSTLLSENGRLGMVIPAELFQVKYAEQTRVFLSNFFERITIVTFKKLVFDGIQQEVILLLCEKSVTNAHGIRVLQLDDLEELNNIDFDAVAETEVVEIQHDTEKWTKYFLNPREINLLREIKDSNRIPLANDILDADVGIVTGRNEFFMLKQSQVAEWKLQDVTTKVVSKSNQLSGIIFNEADFEFNAQKDLPNQLFLPENTEFKNLDEKSKKYIKYGEEKEFHTGYKCRIRKRWYITPSLWIPQGFALRQVNRYPKLVLNQVEASSTDTIHRVRFISEVFSPESIVICFLNSLTFAFSEVTGRSYGGGVMTFEPTEIEELLIPVVEEHGIDVMLIDELIREDRIEEVLDIVDRAVLIEHYGFSLEETMEFRQIWKKMSDRRINRGKSAKSKPKKKDELV</sequence>
<keyword evidence="5" id="KW-0949">S-adenosyl-L-methionine</keyword>
<accession>A0A5C6RHB4</accession>
<evidence type="ECO:0000256" key="5">
    <source>
        <dbReference type="ARBA" id="ARBA00022691"/>
    </source>
</evidence>
<dbReference type="EC" id="2.1.1.72" evidence="2"/>
<evidence type="ECO:0000256" key="2">
    <source>
        <dbReference type="ARBA" id="ARBA00011900"/>
    </source>
</evidence>
<dbReference type="GO" id="GO:0009007">
    <property type="term" value="F:site-specific DNA-methyltransferase (adenine-specific) activity"/>
    <property type="evidence" value="ECO:0007669"/>
    <property type="project" value="UniProtKB-EC"/>
</dbReference>
<keyword evidence="3 9" id="KW-0489">Methyltransferase</keyword>
<evidence type="ECO:0000313" key="10">
    <source>
        <dbReference type="Proteomes" id="UP000321580"/>
    </source>
</evidence>
<dbReference type="SUPFAM" id="SSF53335">
    <property type="entry name" value="S-adenosyl-L-methionine-dependent methyltransferases"/>
    <property type="match status" value="1"/>
</dbReference>
<comment type="similarity">
    <text evidence="1">Belongs to the N(4)/N(6)-methyltransferase family.</text>
</comment>
<dbReference type="Gene3D" id="3.40.50.150">
    <property type="entry name" value="Vaccinia Virus protein VP39"/>
    <property type="match status" value="1"/>
</dbReference>
<evidence type="ECO:0000256" key="6">
    <source>
        <dbReference type="ARBA" id="ARBA00047942"/>
    </source>
</evidence>
<dbReference type="AlphaFoldDB" id="A0A5C6RHB4"/>
<dbReference type="InterPro" id="IPR050953">
    <property type="entry name" value="N4_N6_ade-DNA_methylase"/>
</dbReference>
<organism evidence="9 10">
    <name type="scientific">Phaeodactylibacter luteus</name>
    <dbReference type="NCBI Taxonomy" id="1564516"/>
    <lineage>
        <taxon>Bacteria</taxon>
        <taxon>Pseudomonadati</taxon>
        <taxon>Bacteroidota</taxon>
        <taxon>Saprospiria</taxon>
        <taxon>Saprospirales</taxon>
        <taxon>Haliscomenobacteraceae</taxon>
        <taxon>Phaeodactylibacter</taxon>
    </lineage>
</organism>
<dbReference type="OrthoDB" id="32195at2"/>
<dbReference type="InterPro" id="IPR002052">
    <property type="entry name" value="DNA_methylase_N6_adenine_CS"/>
</dbReference>
<evidence type="ECO:0000259" key="7">
    <source>
        <dbReference type="Pfam" id="PF07669"/>
    </source>
</evidence>
<dbReference type="Pfam" id="PF07669">
    <property type="entry name" value="Eco57I"/>
    <property type="match status" value="1"/>
</dbReference>
<dbReference type="PANTHER" id="PTHR33841:SF5">
    <property type="entry name" value="DNA METHYLASE (MODIFICATION METHYLASE) (METHYLTRANSFERASE)-RELATED"/>
    <property type="match status" value="1"/>
</dbReference>
<evidence type="ECO:0000256" key="3">
    <source>
        <dbReference type="ARBA" id="ARBA00022603"/>
    </source>
</evidence>